<name>A0A172ZDZ7_9BACL</name>
<dbReference type="KEGG" id="pbv:AR543_06910"/>
<sequence length="70" mass="7516">MTTEQPSQPSGEQSVEAKKLSQAEAAKRLLAQKKQNNQGKGPGGQTASGGQKMKSQMTKKVNNQRKKMGT</sequence>
<feature type="region of interest" description="Disordered" evidence="1">
    <location>
        <begin position="1"/>
        <end position="70"/>
    </location>
</feature>
<evidence type="ECO:0000256" key="1">
    <source>
        <dbReference type="SAM" id="MobiDB-lite"/>
    </source>
</evidence>
<feature type="compositionally biased region" description="Basic and acidic residues" evidence="1">
    <location>
        <begin position="15"/>
        <end position="27"/>
    </location>
</feature>
<organism evidence="2 3">
    <name type="scientific">Paenibacillus bovis</name>
    <dbReference type="NCBI Taxonomy" id="1616788"/>
    <lineage>
        <taxon>Bacteria</taxon>
        <taxon>Bacillati</taxon>
        <taxon>Bacillota</taxon>
        <taxon>Bacilli</taxon>
        <taxon>Bacillales</taxon>
        <taxon>Paenibacillaceae</taxon>
        <taxon>Paenibacillus</taxon>
    </lineage>
</organism>
<dbReference type="AlphaFoldDB" id="A0A172ZDZ7"/>
<dbReference type="EMBL" id="CP013023">
    <property type="protein sequence ID" value="ANF95759.1"/>
    <property type="molecule type" value="Genomic_DNA"/>
</dbReference>
<dbReference type="OrthoDB" id="2651424at2"/>
<proteinExistence type="predicted"/>
<dbReference type="RefSeq" id="WP_060532993.1">
    <property type="nucleotide sequence ID" value="NZ_CP013023.1"/>
</dbReference>
<evidence type="ECO:0000313" key="2">
    <source>
        <dbReference type="EMBL" id="ANF95759.1"/>
    </source>
</evidence>
<evidence type="ECO:0000313" key="3">
    <source>
        <dbReference type="Proteomes" id="UP000078148"/>
    </source>
</evidence>
<reference evidence="3" key="1">
    <citation type="submission" date="2015-10" db="EMBL/GenBank/DDBJ databases">
        <title>Genome of Paenibacillus bovis sp. nov.</title>
        <authorList>
            <person name="Wu Z."/>
            <person name="Gao C."/>
            <person name="Liu Z."/>
            <person name="Zheng H."/>
        </authorList>
    </citation>
    <scope>NUCLEOTIDE SEQUENCE [LARGE SCALE GENOMIC DNA]</scope>
    <source>
        <strain evidence="3">BD3526</strain>
    </source>
</reference>
<keyword evidence="3" id="KW-1185">Reference proteome</keyword>
<dbReference type="STRING" id="1616788.AR543_06910"/>
<reference evidence="2 3" key="2">
    <citation type="journal article" date="2016" name="Int. J. Syst. Evol. Microbiol.">
        <title>Paenibacillus bovis sp. nov., isolated from raw yak (Bos grunniens) milk.</title>
        <authorList>
            <person name="Gao C."/>
            <person name="Han J."/>
            <person name="Liu Z."/>
            <person name="Xu X."/>
            <person name="Hang F."/>
            <person name="Wu Z."/>
        </authorList>
    </citation>
    <scope>NUCLEOTIDE SEQUENCE [LARGE SCALE GENOMIC DNA]</scope>
    <source>
        <strain evidence="2 3">BD3526</strain>
    </source>
</reference>
<gene>
    <name evidence="2" type="ORF">AR543_06910</name>
</gene>
<protein>
    <submittedName>
        <fullName evidence="2">Uncharacterized protein</fullName>
    </submittedName>
</protein>
<dbReference type="Proteomes" id="UP000078148">
    <property type="component" value="Chromosome"/>
</dbReference>
<accession>A0A172ZDZ7</accession>
<feature type="compositionally biased region" description="Polar residues" evidence="1">
    <location>
        <begin position="1"/>
        <end position="13"/>
    </location>
</feature>